<sequence>MNAARPVLQAAAPTRSTPKLKPACVDYAIQIHPRSTPTRSKVSKQAGIHPTNHPSMPSNPDPIVHLSPKILRHITIPPFRK</sequence>
<dbReference type="Proteomes" id="UP001595075">
    <property type="component" value="Unassembled WGS sequence"/>
</dbReference>
<evidence type="ECO:0000256" key="1">
    <source>
        <dbReference type="SAM" id="MobiDB-lite"/>
    </source>
</evidence>
<evidence type="ECO:0000313" key="2">
    <source>
        <dbReference type="EMBL" id="KAL2067021.1"/>
    </source>
</evidence>
<gene>
    <name evidence="2" type="ORF">VTL71DRAFT_1445</name>
</gene>
<dbReference type="EMBL" id="JAZHXI010000010">
    <property type="protein sequence ID" value="KAL2067021.1"/>
    <property type="molecule type" value="Genomic_DNA"/>
</dbReference>
<reference evidence="2 3" key="1">
    <citation type="journal article" date="2024" name="Commun. Biol.">
        <title>Comparative genomic analysis of thermophilic fungi reveals convergent evolutionary adaptations and gene losses.</title>
        <authorList>
            <person name="Steindorff A.S."/>
            <person name="Aguilar-Pontes M.V."/>
            <person name="Robinson A.J."/>
            <person name="Andreopoulos B."/>
            <person name="LaButti K."/>
            <person name="Kuo A."/>
            <person name="Mondo S."/>
            <person name="Riley R."/>
            <person name="Otillar R."/>
            <person name="Haridas S."/>
            <person name="Lipzen A."/>
            <person name="Grimwood J."/>
            <person name="Schmutz J."/>
            <person name="Clum A."/>
            <person name="Reid I.D."/>
            <person name="Moisan M.C."/>
            <person name="Butler G."/>
            <person name="Nguyen T.T.M."/>
            <person name="Dewar K."/>
            <person name="Conant G."/>
            <person name="Drula E."/>
            <person name="Henrissat B."/>
            <person name="Hansel C."/>
            <person name="Singer S."/>
            <person name="Hutchinson M.I."/>
            <person name="de Vries R.P."/>
            <person name="Natvig D.O."/>
            <person name="Powell A.J."/>
            <person name="Tsang A."/>
            <person name="Grigoriev I.V."/>
        </authorList>
    </citation>
    <scope>NUCLEOTIDE SEQUENCE [LARGE SCALE GENOMIC DNA]</scope>
    <source>
        <strain evidence="2 3">CBS 494.80</strain>
    </source>
</reference>
<name>A0ABR4CCM0_9HELO</name>
<keyword evidence="3" id="KW-1185">Reference proteome</keyword>
<evidence type="ECO:0000313" key="3">
    <source>
        <dbReference type="Proteomes" id="UP001595075"/>
    </source>
</evidence>
<organism evidence="2 3">
    <name type="scientific">Oculimacula yallundae</name>
    <dbReference type="NCBI Taxonomy" id="86028"/>
    <lineage>
        <taxon>Eukaryota</taxon>
        <taxon>Fungi</taxon>
        <taxon>Dikarya</taxon>
        <taxon>Ascomycota</taxon>
        <taxon>Pezizomycotina</taxon>
        <taxon>Leotiomycetes</taxon>
        <taxon>Helotiales</taxon>
        <taxon>Ploettnerulaceae</taxon>
        <taxon>Oculimacula</taxon>
    </lineage>
</organism>
<comment type="caution">
    <text evidence="2">The sequence shown here is derived from an EMBL/GenBank/DDBJ whole genome shotgun (WGS) entry which is preliminary data.</text>
</comment>
<protein>
    <submittedName>
        <fullName evidence="2">Uncharacterized protein</fullName>
    </submittedName>
</protein>
<feature type="region of interest" description="Disordered" evidence="1">
    <location>
        <begin position="35"/>
        <end position="63"/>
    </location>
</feature>
<proteinExistence type="predicted"/>
<accession>A0ABR4CCM0</accession>